<dbReference type="EMBL" id="ML770742">
    <property type="protein sequence ID" value="KAE9383049.1"/>
    <property type="molecule type" value="Genomic_DNA"/>
</dbReference>
<protein>
    <submittedName>
        <fullName evidence="1">Uncharacterized protein</fullName>
    </submittedName>
</protein>
<dbReference type="Proteomes" id="UP000799118">
    <property type="component" value="Unassembled WGS sequence"/>
</dbReference>
<evidence type="ECO:0000313" key="2">
    <source>
        <dbReference type="Proteomes" id="UP000799118"/>
    </source>
</evidence>
<sequence>MARCTLALVASSGNLLADNLQLILAKGDKARYADINEILQSCYGLVHTIKKYGRSAVEFTHYSVAEYTKTHWSARFPETPSYYNLTFEYSSSILHMDNLLPDEEILSVWMVAGKESVLEGQVDGVFSLLSTFRMESILPEIYDSFEFVRKWFDFSNAVIVWISQAAHDDKYFNLAAAGVVHMSHVDYGLEKIWLKVSDRYKKKLAGKPVRSALRMRMAQMWEHEQLLGEMQNQAELCELKEQLQVRRQKLVESLGDSVETVEDLALADYPDL</sequence>
<dbReference type="AlphaFoldDB" id="A0A6A4GC05"/>
<proteinExistence type="predicted"/>
<accession>A0A6A4GC05</accession>
<name>A0A6A4GC05_9AGAR</name>
<organism evidence="1 2">
    <name type="scientific">Gymnopus androsaceus JB14</name>
    <dbReference type="NCBI Taxonomy" id="1447944"/>
    <lineage>
        <taxon>Eukaryota</taxon>
        <taxon>Fungi</taxon>
        <taxon>Dikarya</taxon>
        <taxon>Basidiomycota</taxon>
        <taxon>Agaricomycotina</taxon>
        <taxon>Agaricomycetes</taxon>
        <taxon>Agaricomycetidae</taxon>
        <taxon>Agaricales</taxon>
        <taxon>Marasmiineae</taxon>
        <taxon>Omphalotaceae</taxon>
        <taxon>Gymnopus</taxon>
    </lineage>
</organism>
<keyword evidence="2" id="KW-1185">Reference proteome</keyword>
<gene>
    <name evidence="1" type="ORF">BT96DRAFT_120163</name>
</gene>
<evidence type="ECO:0000313" key="1">
    <source>
        <dbReference type="EMBL" id="KAE9383049.1"/>
    </source>
</evidence>
<reference evidence="1" key="1">
    <citation type="journal article" date="2019" name="Environ. Microbiol.">
        <title>Fungal ecological strategies reflected in gene transcription - a case study of two litter decomposers.</title>
        <authorList>
            <person name="Barbi F."/>
            <person name="Kohler A."/>
            <person name="Barry K."/>
            <person name="Baskaran P."/>
            <person name="Daum C."/>
            <person name="Fauchery L."/>
            <person name="Ihrmark K."/>
            <person name="Kuo A."/>
            <person name="LaButti K."/>
            <person name="Lipzen A."/>
            <person name="Morin E."/>
            <person name="Grigoriev I.V."/>
            <person name="Henrissat B."/>
            <person name="Lindahl B."/>
            <person name="Martin F."/>
        </authorList>
    </citation>
    <scope>NUCLEOTIDE SEQUENCE</scope>
    <source>
        <strain evidence="1">JB14</strain>
    </source>
</reference>